<keyword evidence="1" id="KW-0732">Signal</keyword>
<sequence>MKLLAAIALTIALLSSPGRAEEPRVGEEAATSDFWSRELEAMKMTPMPPGERWWEVVEKELGCPTVEDGCRKCTSGDCSPVPIACTPAPWKCVAP</sequence>
<keyword evidence="3" id="KW-1185">Reference proteome</keyword>
<organism evidence="2 3">
    <name type="scientific">Variibacter gotjawalensis</name>
    <dbReference type="NCBI Taxonomy" id="1333996"/>
    <lineage>
        <taxon>Bacteria</taxon>
        <taxon>Pseudomonadati</taxon>
        <taxon>Pseudomonadota</taxon>
        <taxon>Alphaproteobacteria</taxon>
        <taxon>Hyphomicrobiales</taxon>
        <taxon>Nitrobacteraceae</taxon>
        <taxon>Variibacter</taxon>
    </lineage>
</organism>
<feature type="signal peptide" evidence="1">
    <location>
        <begin position="1"/>
        <end position="20"/>
    </location>
</feature>
<evidence type="ECO:0000313" key="2">
    <source>
        <dbReference type="EMBL" id="BAT58498.1"/>
    </source>
</evidence>
<evidence type="ECO:0000256" key="1">
    <source>
        <dbReference type="SAM" id="SignalP"/>
    </source>
</evidence>
<gene>
    <name evidence="2" type="ORF">GJW-30_1_01024</name>
</gene>
<reference evidence="2 3" key="1">
    <citation type="submission" date="2015-08" db="EMBL/GenBank/DDBJ databases">
        <title>Investigation of the bacterial diversity of lava forest soil.</title>
        <authorList>
            <person name="Lee J.S."/>
        </authorList>
    </citation>
    <scope>NUCLEOTIDE SEQUENCE [LARGE SCALE GENOMIC DNA]</scope>
    <source>
        <strain evidence="2 3">GJW-30</strain>
    </source>
</reference>
<accession>A0A0S3PRB1</accession>
<dbReference type="RefSeq" id="WP_096352515.1">
    <property type="nucleotide sequence ID" value="NZ_AP014946.1"/>
</dbReference>
<proteinExistence type="predicted"/>
<dbReference type="KEGG" id="vgo:GJW-30_1_01024"/>
<dbReference type="AlphaFoldDB" id="A0A0S3PRB1"/>
<dbReference type="Proteomes" id="UP000236884">
    <property type="component" value="Chromosome"/>
</dbReference>
<feature type="chain" id="PRO_5006615656" evidence="1">
    <location>
        <begin position="21"/>
        <end position="95"/>
    </location>
</feature>
<name>A0A0S3PRB1_9BRAD</name>
<evidence type="ECO:0000313" key="3">
    <source>
        <dbReference type="Proteomes" id="UP000236884"/>
    </source>
</evidence>
<protein>
    <submittedName>
        <fullName evidence="2">Uncharacterized protein</fullName>
    </submittedName>
</protein>
<dbReference type="EMBL" id="AP014946">
    <property type="protein sequence ID" value="BAT58498.1"/>
    <property type="molecule type" value="Genomic_DNA"/>
</dbReference>